<dbReference type="InterPro" id="IPR001123">
    <property type="entry name" value="LeuE-type"/>
</dbReference>
<gene>
    <name evidence="7" type="ORF">SNR37_001147</name>
</gene>
<evidence type="ECO:0000313" key="7">
    <source>
        <dbReference type="EMBL" id="MEE1675820.1"/>
    </source>
</evidence>
<organism evidence="7 8">
    <name type="scientific">Agarivorans aestuarii</name>
    <dbReference type="NCBI Taxonomy" id="1563703"/>
    <lineage>
        <taxon>Bacteria</taxon>
        <taxon>Pseudomonadati</taxon>
        <taxon>Pseudomonadota</taxon>
        <taxon>Gammaproteobacteria</taxon>
        <taxon>Alteromonadales</taxon>
        <taxon>Alteromonadaceae</taxon>
        <taxon>Agarivorans</taxon>
    </lineage>
</organism>
<proteinExistence type="predicted"/>
<keyword evidence="4 6" id="KW-1133">Transmembrane helix</keyword>
<dbReference type="PIRSF" id="PIRSF006324">
    <property type="entry name" value="LeuE"/>
    <property type="match status" value="1"/>
</dbReference>
<evidence type="ECO:0000256" key="5">
    <source>
        <dbReference type="ARBA" id="ARBA00023136"/>
    </source>
</evidence>
<dbReference type="RefSeq" id="WP_329776601.1">
    <property type="nucleotide sequence ID" value="NZ_JAYDYW010000016.1"/>
</dbReference>
<dbReference type="Pfam" id="PF01810">
    <property type="entry name" value="LysE"/>
    <property type="match status" value="1"/>
</dbReference>
<feature type="transmembrane region" description="Helical" evidence="6">
    <location>
        <begin position="122"/>
        <end position="139"/>
    </location>
</feature>
<comment type="caution">
    <text evidence="7">The sequence shown here is derived from an EMBL/GenBank/DDBJ whole genome shotgun (WGS) entry which is preliminary data.</text>
</comment>
<keyword evidence="2" id="KW-1003">Cell membrane</keyword>
<dbReference type="PANTHER" id="PTHR30086">
    <property type="entry name" value="ARGININE EXPORTER PROTEIN ARGO"/>
    <property type="match status" value="1"/>
</dbReference>
<evidence type="ECO:0000256" key="6">
    <source>
        <dbReference type="SAM" id="Phobius"/>
    </source>
</evidence>
<name>A0ABU7GBH5_9ALTE</name>
<feature type="transmembrane region" description="Helical" evidence="6">
    <location>
        <begin position="71"/>
        <end position="94"/>
    </location>
</feature>
<protein>
    <submittedName>
        <fullName evidence="7">LysE family translocator</fullName>
    </submittedName>
</protein>
<feature type="transmembrane region" description="Helical" evidence="6">
    <location>
        <begin position="6"/>
        <end position="30"/>
    </location>
</feature>
<evidence type="ECO:0000256" key="1">
    <source>
        <dbReference type="ARBA" id="ARBA00004651"/>
    </source>
</evidence>
<reference evidence="8" key="1">
    <citation type="submission" date="2023-07" db="EMBL/GenBank/DDBJ databases">
        <title>Draft genome sequence of Agarivorans aestuarii strain ZMCS4, a CAZymes producing bacteria isolated from the marine brown algae Clodostephus spongiosus.</title>
        <authorList>
            <person name="Lorente B."/>
            <person name="Cabral C."/>
            <person name="Frias J."/>
            <person name="Faria J."/>
            <person name="Toubarro D."/>
        </authorList>
    </citation>
    <scope>NUCLEOTIDE SEQUENCE [LARGE SCALE GENOMIC DNA]</scope>
    <source>
        <strain evidence="8">ZMCS4</strain>
    </source>
</reference>
<evidence type="ECO:0000256" key="4">
    <source>
        <dbReference type="ARBA" id="ARBA00022989"/>
    </source>
</evidence>
<dbReference type="PANTHER" id="PTHR30086:SF20">
    <property type="entry name" value="ARGININE EXPORTER PROTEIN ARGO-RELATED"/>
    <property type="match status" value="1"/>
</dbReference>
<evidence type="ECO:0000313" key="8">
    <source>
        <dbReference type="Proteomes" id="UP001310248"/>
    </source>
</evidence>
<keyword evidence="5 6" id="KW-0472">Membrane</keyword>
<comment type="subcellular location">
    <subcellularLocation>
        <location evidence="1">Cell membrane</location>
        <topology evidence="1">Multi-pass membrane protein</topology>
    </subcellularLocation>
</comment>
<dbReference type="Proteomes" id="UP001310248">
    <property type="component" value="Unassembled WGS sequence"/>
</dbReference>
<accession>A0ABU7GBH5</accession>
<dbReference type="EMBL" id="JAYDYW010000016">
    <property type="protein sequence ID" value="MEE1675820.1"/>
    <property type="molecule type" value="Genomic_DNA"/>
</dbReference>
<keyword evidence="8" id="KW-1185">Reference proteome</keyword>
<keyword evidence="3 6" id="KW-0812">Transmembrane</keyword>
<sequence>MLGINEIWLFVVSGILLNLIPGPDSLYVMARSASQGFKAGSVAALGIGAGTFVHIGAAAFGLSAILASSAAAFTVVKVIGCVYLLYMGLSMALAKNKPAASMSLANGKDAGAKYSKIFRQGFLTNSLNPKVALFFLAFVPQFIDAAEPNKALAFVVLGLVFNMNAIVWSHILAWLSASISGRVQASDKLKCWLNRGLGGLFSAFGIRLAFSELS</sequence>
<feature type="transmembrane region" description="Helical" evidence="6">
    <location>
        <begin position="42"/>
        <end position="65"/>
    </location>
</feature>
<evidence type="ECO:0000256" key="3">
    <source>
        <dbReference type="ARBA" id="ARBA00022692"/>
    </source>
</evidence>
<evidence type="ECO:0000256" key="2">
    <source>
        <dbReference type="ARBA" id="ARBA00022475"/>
    </source>
</evidence>
<feature type="transmembrane region" description="Helical" evidence="6">
    <location>
        <begin position="151"/>
        <end position="171"/>
    </location>
</feature>
<reference evidence="7 8" key="2">
    <citation type="submission" date="2023-12" db="EMBL/GenBank/DDBJ databases">
        <authorList>
            <consortium name="Cladostephus spongiosus"/>
            <person name="Lorente B."/>
            <person name="Cabral C."/>
            <person name="Frias J."/>
            <person name="Faria J."/>
            <person name="Toubarro D."/>
        </authorList>
    </citation>
    <scope>NUCLEOTIDE SEQUENCE [LARGE SCALE GENOMIC DNA]</scope>
    <source>
        <strain evidence="7 8">ZMCS4</strain>
    </source>
</reference>